<evidence type="ECO:0000256" key="1">
    <source>
        <dbReference type="ARBA" id="ARBA00022741"/>
    </source>
</evidence>
<name>A0A6H1UIU0_9GAMM</name>
<accession>A0A6H1UIU0</accession>
<dbReference type="InterPro" id="IPR000873">
    <property type="entry name" value="AMP-dep_synth/lig_dom"/>
</dbReference>
<dbReference type="GO" id="GO:0004467">
    <property type="term" value="F:long-chain fatty acid-CoA ligase activity"/>
    <property type="evidence" value="ECO:0007669"/>
    <property type="project" value="TreeGrafter"/>
</dbReference>
<dbReference type="AlphaFoldDB" id="A0A6H1UIU0"/>
<protein>
    <submittedName>
        <fullName evidence="4">Long-chain fatty acid--CoA ligase</fullName>
    </submittedName>
</protein>
<reference evidence="4 5" key="1">
    <citation type="submission" date="2020-04" db="EMBL/GenBank/DDBJ databases">
        <title>Ferrimonas sp. S7 isolated from sea water.</title>
        <authorList>
            <person name="Bae S.S."/>
            <person name="Baek K."/>
        </authorList>
    </citation>
    <scope>NUCLEOTIDE SEQUENCE [LARGE SCALE GENOMIC DNA]</scope>
    <source>
        <strain evidence="4 5">S7</strain>
    </source>
</reference>
<dbReference type="GO" id="GO:0005524">
    <property type="term" value="F:ATP binding"/>
    <property type="evidence" value="ECO:0007669"/>
    <property type="project" value="UniProtKB-KW"/>
</dbReference>
<keyword evidence="5" id="KW-1185">Reference proteome</keyword>
<gene>
    <name evidence="4" type="ORF">HER31_15885</name>
</gene>
<dbReference type="Proteomes" id="UP000501602">
    <property type="component" value="Chromosome"/>
</dbReference>
<sequence length="588" mass="66087">MQEMPDAPALRYQSDNQWQDISWQQFGLFADGISRALLALGLEVQDKIAIFAQNSPQWTIADIAAAQIRAVSAPIYPTNTTEQSAYIINDSGAKVLFVAGQEQYQKALAIVADCPQLQHIVLMDKELAKVDCAIAIHGWQELLDGDHHHLQAGLDARIDDVHLDDLFTLIYTSGTTGEPKGVMLDSRNFASAIRQHCEFIPFHKGDVSLAFLPLSHVFERAWTVYALSQGGTNAYLLNPGDVQGALTEVRPHAMAAVPRLYEKIYSAVMDKVNQAPKSRQRLFHWALQQGLNHFLKDQGEMRFGPWRTLKWILADRLVLSKIRNNLGGRLNMMPCGGAALDPQVDRFFQSVGLTVICGYGMTETTATISASRPGNIGIGANGTPLADVEVRISDNDEIQVRGDTVMRGYYNRPDADAEAFTEDGWLRTGDCGRLDERGRLVITDRIKELMKTSNGKYIAPQRVEGMVAREPMVEQVAIIADARNYVSALIVPAFEALEHWAKERNITYKDKLELLENSKVIALFEERLKEVQHELAKFEQVKKFTLMNREFSMKLGEITPTMKLRRKVINQRFAAEIEQMYKKVVRPE</sequence>
<dbReference type="PROSITE" id="PS00455">
    <property type="entry name" value="AMP_BINDING"/>
    <property type="match status" value="1"/>
</dbReference>
<dbReference type="PANTHER" id="PTHR43272:SF33">
    <property type="entry name" value="AMP-BINDING DOMAIN-CONTAINING PROTEIN-RELATED"/>
    <property type="match status" value="1"/>
</dbReference>
<dbReference type="GO" id="GO:0016020">
    <property type="term" value="C:membrane"/>
    <property type="evidence" value="ECO:0007669"/>
    <property type="project" value="TreeGrafter"/>
</dbReference>
<evidence type="ECO:0000313" key="5">
    <source>
        <dbReference type="Proteomes" id="UP000501602"/>
    </source>
</evidence>
<dbReference type="KEGG" id="fes:HER31_15885"/>
<dbReference type="EMBL" id="CP051180">
    <property type="protein sequence ID" value="QIZ78944.1"/>
    <property type="molecule type" value="Genomic_DNA"/>
</dbReference>
<dbReference type="RefSeq" id="WP_168663413.1">
    <property type="nucleotide sequence ID" value="NZ_CP051180.1"/>
</dbReference>
<organism evidence="4 5">
    <name type="scientific">Ferrimonas lipolytica</name>
    <dbReference type="NCBI Taxonomy" id="2724191"/>
    <lineage>
        <taxon>Bacteria</taxon>
        <taxon>Pseudomonadati</taxon>
        <taxon>Pseudomonadota</taxon>
        <taxon>Gammaproteobacteria</taxon>
        <taxon>Alteromonadales</taxon>
        <taxon>Ferrimonadaceae</taxon>
        <taxon>Ferrimonas</taxon>
    </lineage>
</organism>
<feature type="domain" description="AMP-dependent synthetase/ligase" evidence="3">
    <location>
        <begin position="3"/>
        <end position="410"/>
    </location>
</feature>
<dbReference type="SUPFAM" id="SSF56801">
    <property type="entry name" value="Acetyl-CoA synthetase-like"/>
    <property type="match status" value="1"/>
</dbReference>
<keyword evidence="2" id="KW-0067">ATP-binding</keyword>
<evidence type="ECO:0000313" key="4">
    <source>
        <dbReference type="EMBL" id="QIZ78944.1"/>
    </source>
</evidence>
<evidence type="ECO:0000256" key="2">
    <source>
        <dbReference type="ARBA" id="ARBA00022840"/>
    </source>
</evidence>
<dbReference type="InterPro" id="IPR020845">
    <property type="entry name" value="AMP-binding_CS"/>
</dbReference>
<keyword evidence="1" id="KW-0547">Nucleotide-binding</keyword>
<keyword evidence="4" id="KW-0436">Ligase</keyword>
<evidence type="ECO:0000259" key="3">
    <source>
        <dbReference type="Pfam" id="PF00501"/>
    </source>
</evidence>
<dbReference type="InterPro" id="IPR042099">
    <property type="entry name" value="ANL_N_sf"/>
</dbReference>
<dbReference type="Pfam" id="PF23562">
    <property type="entry name" value="AMP-binding_C_3"/>
    <property type="match status" value="1"/>
</dbReference>
<proteinExistence type="predicted"/>
<dbReference type="CDD" id="cd05907">
    <property type="entry name" value="VL_LC_FACS_like"/>
    <property type="match status" value="1"/>
</dbReference>
<dbReference type="Pfam" id="PF00501">
    <property type="entry name" value="AMP-binding"/>
    <property type="match status" value="1"/>
</dbReference>
<dbReference type="PANTHER" id="PTHR43272">
    <property type="entry name" value="LONG-CHAIN-FATTY-ACID--COA LIGASE"/>
    <property type="match status" value="1"/>
</dbReference>
<dbReference type="Gene3D" id="3.40.50.12780">
    <property type="entry name" value="N-terminal domain of ligase-like"/>
    <property type="match status" value="1"/>
</dbReference>